<comment type="caution">
    <text evidence="7">The sequence shown here is derived from an EMBL/GenBank/DDBJ whole genome shotgun (WGS) entry which is preliminary data.</text>
</comment>
<evidence type="ECO:0000256" key="3">
    <source>
        <dbReference type="ARBA" id="ARBA00022737"/>
    </source>
</evidence>
<accession>A0ABN7PBZ5</accession>
<feature type="domain" description="Chitin-binding type-2" evidence="6">
    <location>
        <begin position="153"/>
        <end position="209"/>
    </location>
</feature>
<proteinExistence type="predicted"/>
<gene>
    <name evidence="7" type="ORF">TPAB3V08_LOCUS12261</name>
</gene>
<reference evidence="7" key="1">
    <citation type="submission" date="2021-03" db="EMBL/GenBank/DDBJ databases">
        <authorList>
            <person name="Tran Van P."/>
        </authorList>
    </citation>
    <scope>NUCLEOTIDE SEQUENCE</scope>
</reference>
<evidence type="ECO:0000256" key="4">
    <source>
        <dbReference type="ARBA" id="ARBA00023157"/>
    </source>
</evidence>
<dbReference type="SUPFAM" id="SSF57625">
    <property type="entry name" value="Invertebrate chitin-binding proteins"/>
    <property type="match status" value="3"/>
</dbReference>
<name>A0ABN7PBZ5_TIMPD</name>
<keyword evidence="2" id="KW-0732">Signal</keyword>
<dbReference type="PANTHER" id="PTHR23301:SF0">
    <property type="entry name" value="CHITIN-BINDING TYPE-2 DOMAIN-CONTAINING PROTEIN-RELATED"/>
    <property type="match status" value="1"/>
</dbReference>
<evidence type="ECO:0000259" key="6">
    <source>
        <dbReference type="PROSITE" id="PS50940"/>
    </source>
</evidence>
<keyword evidence="4" id="KW-1015">Disulfide bond</keyword>
<protein>
    <recommendedName>
        <fullName evidence="6">Chitin-binding type-2 domain-containing protein</fullName>
    </recommendedName>
</protein>
<evidence type="ECO:0000313" key="7">
    <source>
        <dbReference type="EMBL" id="CAG2065317.1"/>
    </source>
</evidence>
<dbReference type="EMBL" id="CAJPIN010041984">
    <property type="protein sequence ID" value="CAG2065317.1"/>
    <property type="molecule type" value="Genomic_DNA"/>
</dbReference>
<dbReference type="InterPro" id="IPR002557">
    <property type="entry name" value="Chitin-bd_dom"/>
</dbReference>
<evidence type="ECO:0000256" key="2">
    <source>
        <dbReference type="ARBA" id="ARBA00022729"/>
    </source>
</evidence>
<keyword evidence="5" id="KW-0325">Glycoprotein</keyword>
<feature type="domain" description="Chitin-binding type-2" evidence="6">
    <location>
        <begin position="95"/>
        <end position="151"/>
    </location>
</feature>
<sequence length="308" mass="33807">MGKLPQSDLQIYTYTSDQRGSWALNESNIWNDIANLSTSTNPLAPAQFSCADKQDGLYIDPTAHTRYHKCSGGLHELHTCKDHLHYSHESQSCVQFVCDAQENGLYANYSSDCREYYRCENQTLAESFICGPDNTFSAAERLCLPSGEVVCVEPHCDDNNSGYFVLPATRCQAYYSCEHGTAIHHLCPYNTVFDVDRQLCVEGGAVCYEPLCTGRVNGLYPDTSHGCRRTFECLGGSIRAVFPCPDGQLHDGRSCSPADTVSCPSVSTTTVALYSGDCAGLVEGTTWAPARDCNAYHVCKSGRVFVTM</sequence>
<dbReference type="SMART" id="SM00494">
    <property type="entry name" value="ChtBD2"/>
    <property type="match status" value="4"/>
</dbReference>
<feature type="non-terminal residue" evidence="7">
    <location>
        <position position="308"/>
    </location>
</feature>
<keyword evidence="1" id="KW-0147">Chitin-binding</keyword>
<dbReference type="Gene3D" id="2.170.140.10">
    <property type="entry name" value="Chitin binding domain"/>
    <property type="match status" value="2"/>
</dbReference>
<dbReference type="InterPro" id="IPR051940">
    <property type="entry name" value="Chitin_bind-dev_reg"/>
</dbReference>
<keyword evidence="8" id="KW-1185">Reference proteome</keyword>
<dbReference type="Proteomes" id="UP001153148">
    <property type="component" value="Unassembled WGS sequence"/>
</dbReference>
<dbReference type="PROSITE" id="PS50940">
    <property type="entry name" value="CHIT_BIND_II"/>
    <property type="match status" value="2"/>
</dbReference>
<organism evidence="7 8">
    <name type="scientific">Timema podura</name>
    <name type="common">Walking stick</name>
    <dbReference type="NCBI Taxonomy" id="61482"/>
    <lineage>
        <taxon>Eukaryota</taxon>
        <taxon>Metazoa</taxon>
        <taxon>Ecdysozoa</taxon>
        <taxon>Arthropoda</taxon>
        <taxon>Hexapoda</taxon>
        <taxon>Insecta</taxon>
        <taxon>Pterygota</taxon>
        <taxon>Neoptera</taxon>
        <taxon>Polyneoptera</taxon>
        <taxon>Phasmatodea</taxon>
        <taxon>Timematodea</taxon>
        <taxon>Timematoidea</taxon>
        <taxon>Timematidae</taxon>
        <taxon>Timema</taxon>
    </lineage>
</organism>
<evidence type="ECO:0000256" key="1">
    <source>
        <dbReference type="ARBA" id="ARBA00022669"/>
    </source>
</evidence>
<keyword evidence="3" id="KW-0677">Repeat</keyword>
<evidence type="ECO:0000256" key="5">
    <source>
        <dbReference type="ARBA" id="ARBA00023180"/>
    </source>
</evidence>
<dbReference type="InterPro" id="IPR036508">
    <property type="entry name" value="Chitin-bd_dom_sf"/>
</dbReference>
<dbReference type="Pfam" id="PF01607">
    <property type="entry name" value="CBM_14"/>
    <property type="match status" value="3"/>
</dbReference>
<dbReference type="PANTHER" id="PTHR23301">
    <property type="entry name" value="CHITIN BINDING PERITROPHIN-A"/>
    <property type="match status" value="1"/>
</dbReference>
<evidence type="ECO:0000313" key="8">
    <source>
        <dbReference type="Proteomes" id="UP001153148"/>
    </source>
</evidence>